<keyword evidence="1 3" id="KW-0808">Transferase</keyword>
<dbReference type="InterPro" id="IPR003673">
    <property type="entry name" value="CoA-Trfase_fam_III"/>
</dbReference>
<dbReference type="SUPFAM" id="SSF89796">
    <property type="entry name" value="CoA-transferase family III (CaiB/BaiF)"/>
    <property type="match status" value="2"/>
</dbReference>
<dbReference type="RefSeq" id="WP_272172790.1">
    <property type="nucleotide sequence ID" value="NZ_JAQOSL010000066.1"/>
</dbReference>
<evidence type="ECO:0000313" key="4">
    <source>
        <dbReference type="Proteomes" id="UP001596112"/>
    </source>
</evidence>
<reference evidence="4" key="1">
    <citation type="journal article" date="2019" name="Int. J. Syst. Evol. Microbiol.">
        <title>The Global Catalogue of Microorganisms (GCM) 10K type strain sequencing project: providing services to taxonomists for standard genome sequencing and annotation.</title>
        <authorList>
            <consortium name="The Broad Institute Genomics Platform"/>
            <consortium name="The Broad Institute Genome Sequencing Center for Infectious Disease"/>
            <person name="Wu L."/>
            <person name="Ma J."/>
        </authorList>
    </citation>
    <scope>NUCLEOTIDE SEQUENCE [LARGE SCALE GENOMIC DNA]</scope>
    <source>
        <strain evidence="4">JCM 9918</strain>
    </source>
</reference>
<feature type="region of interest" description="Disordered" evidence="2">
    <location>
        <begin position="653"/>
        <end position="675"/>
    </location>
</feature>
<comment type="caution">
    <text evidence="3">The sequence shown here is derived from an EMBL/GenBank/DDBJ whole genome shotgun (WGS) entry which is preliminary data.</text>
</comment>
<dbReference type="Pfam" id="PF02515">
    <property type="entry name" value="CoA_transf_3"/>
    <property type="match status" value="2"/>
</dbReference>
<protein>
    <submittedName>
        <fullName evidence="3">CoA transferase</fullName>
    </submittedName>
</protein>
<dbReference type="InterPro" id="IPR044855">
    <property type="entry name" value="CoA-Trfase_III_dom3_sf"/>
</dbReference>
<dbReference type="PANTHER" id="PTHR48207">
    <property type="entry name" value="SUCCINATE--HYDROXYMETHYLGLUTARATE COA-TRANSFERASE"/>
    <property type="match status" value="1"/>
</dbReference>
<organism evidence="3 4">
    <name type="scientific">Streptomyces heilongjiangensis</name>
    <dbReference type="NCBI Taxonomy" id="945052"/>
    <lineage>
        <taxon>Bacteria</taxon>
        <taxon>Bacillati</taxon>
        <taxon>Actinomycetota</taxon>
        <taxon>Actinomycetes</taxon>
        <taxon>Kitasatosporales</taxon>
        <taxon>Streptomycetaceae</taxon>
        <taxon>Streptomyces</taxon>
    </lineage>
</organism>
<proteinExistence type="predicted"/>
<evidence type="ECO:0000256" key="2">
    <source>
        <dbReference type="SAM" id="MobiDB-lite"/>
    </source>
</evidence>
<name>A0ABW1BIM4_9ACTN</name>
<dbReference type="GO" id="GO:0016740">
    <property type="term" value="F:transferase activity"/>
    <property type="evidence" value="ECO:0007669"/>
    <property type="project" value="UniProtKB-KW"/>
</dbReference>
<evidence type="ECO:0000313" key="3">
    <source>
        <dbReference type="EMBL" id="MFC5812917.1"/>
    </source>
</evidence>
<dbReference type="Gene3D" id="3.30.1540.10">
    <property type="entry name" value="formyl-coa transferase, domain 3"/>
    <property type="match status" value="1"/>
</dbReference>
<evidence type="ECO:0000256" key="1">
    <source>
        <dbReference type="ARBA" id="ARBA00022679"/>
    </source>
</evidence>
<dbReference type="InterPro" id="IPR023606">
    <property type="entry name" value="CoA-Trfase_III_dom_1_sf"/>
</dbReference>
<dbReference type="EMBL" id="JBHSNZ010000046">
    <property type="protein sequence ID" value="MFC5812917.1"/>
    <property type="molecule type" value="Genomic_DNA"/>
</dbReference>
<sequence>MTRTGPLQGTAVLTAGHGRSAALLGRLLADLGARVVPLGWPPAHAGPFERWLHSAAELAAGWDRAPRLLETADVLVCDGEGDARLTALGLSPRELLERHPELVTVRLSGFGLTGPLRDTPATEATLQALAGLTAVTGTGREPPVTSVVGLASRTACLSGLIAVVAGLVGRERGGGGDYLDIAEFDSLLTLTGTLLPSVALAGRPPRSTGNRHGMAAPWNSYPCLDAPVVICTMGEPMWHRLAAATDRRDLTDNPRFADTAARVRNVDELDKILGEWTAARPAADVVTRLQASGIPCAQVAAPDEVRRGALARRRGLATGPSGAPGSPLRSLVPAAADTRLPRQGLLWERIPRGSLPLRGVRLLEIGSYTAGPHAGRLLAQLGADVLKVEPPHGEGSRRLAQQVGGVGYLYHVNNAGKRSCRLDLADARDRARFDQLLAGCDIVLTSLAADTLAAQGLAPEQILARHGVAHCTVTGHGLAAADRSVDTVIQAESGIMSLVGGQGAGLRTPVSSADVLGAYLAAAASVVSTYVRLRTGRGCAADVALFDSAVWTTQDRWYDDAPLPAPQLLKASDGIVLVDTQEPLPQPNGPVTAVLDAAAAAGVPAAPLYDLTRTVRHPQVHARRMVVAQDCADATVLVTGNHLRSLLRESPPLSCAPIDQNDPDWLPSAPIQGQR</sequence>
<keyword evidence="4" id="KW-1185">Reference proteome</keyword>
<accession>A0ABW1BIM4</accession>
<dbReference type="Proteomes" id="UP001596112">
    <property type="component" value="Unassembled WGS sequence"/>
</dbReference>
<gene>
    <name evidence="3" type="ORF">ACFQGO_36335</name>
</gene>
<dbReference type="InterPro" id="IPR050483">
    <property type="entry name" value="CoA-transferase_III_domain"/>
</dbReference>
<dbReference type="PANTHER" id="PTHR48207:SF3">
    <property type="entry name" value="SUCCINATE--HYDROXYMETHYLGLUTARATE COA-TRANSFERASE"/>
    <property type="match status" value="1"/>
</dbReference>
<dbReference type="Gene3D" id="3.40.50.10540">
    <property type="entry name" value="Crotonobetainyl-coa:carnitine coa-transferase, domain 1"/>
    <property type="match status" value="2"/>
</dbReference>